<dbReference type="PROSITE" id="PS51934">
    <property type="entry name" value="LRAT"/>
    <property type="match status" value="1"/>
</dbReference>
<keyword evidence="2" id="KW-0808">Transferase</keyword>
<reference evidence="6" key="1">
    <citation type="thesis" date="2020" institute="ProQuest LLC" country="789 East Eisenhower Parkway, Ann Arbor, MI, USA">
        <title>Comparative Genomics and Chromosome Evolution.</title>
        <authorList>
            <person name="Mudd A.B."/>
        </authorList>
    </citation>
    <scope>NUCLEOTIDE SEQUENCE</scope>
    <source>
        <strain evidence="6">HN-11 Male</strain>
        <tissue evidence="6">Kidney and liver</tissue>
    </source>
</reference>
<dbReference type="PANTHER" id="PTHR13943">
    <property type="entry name" value="HRAS-LIKE SUPPRESSOR - RELATED"/>
    <property type="match status" value="1"/>
</dbReference>
<dbReference type="Proteomes" id="UP000770717">
    <property type="component" value="Unassembled WGS sequence"/>
</dbReference>
<evidence type="ECO:0000259" key="5">
    <source>
        <dbReference type="PROSITE" id="PS51934"/>
    </source>
</evidence>
<dbReference type="Gene3D" id="3.90.1720.10">
    <property type="entry name" value="endopeptidase domain like (from Nostoc punctiforme)"/>
    <property type="match status" value="1"/>
</dbReference>
<dbReference type="Pfam" id="PF04970">
    <property type="entry name" value="LRAT"/>
    <property type="match status" value="1"/>
</dbReference>
<sequence length="173" mass="19755">MPLLGPSPKPGDLIEFIRPLYQHWGVYVGDGYVVHLTDQEGISSLSSAFGGSAVVRKDRLENVANGCNYRVNNKYDKKREPNPPQKVVRAALELVGERMPYSVTSANCEHFATELRYGERYCDQVQYGVLCGYWANLRFKTKFSPKMGGREEYYLHLFCSAGPPIRQFFAQFW</sequence>
<name>A0A8J6EUS2_ELECQ</name>
<keyword evidence="4" id="KW-0443">Lipid metabolism</keyword>
<evidence type="ECO:0000256" key="3">
    <source>
        <dbReference type="ARBA" id="ARBA00022801"/>
    </source>
</evidence>
<evidence type="ECO:0000313" key="6">
    <source>
        <dbReference type="EMBL" id="KAG9475513.1"/>
    </source>
</evidence>
<dbReference type="GO" id="GO:0004623">
    <property type="term" value="F:phospholipase A2 activity"/>
    <property type="evidence" value="ECO:0007669"/>
    <property type="project" value="TreeGrafter"/>
</dbReference>
<evidence type="ECO:0000256" key="2">
    <source>
        <dbReference type="ARBA" id="ARBA00022679"/>
    </source>
</evidence>
<evidence type="ECO:0000256" key="4">
    <source>
        <dbReference type="ARBA" id="ARBA00023098"/>
    </source>
</evidence>
<dbReference type="PANTHER" id="PTHR13943:SF31">
    <property type="entry name" value="PHOSPHOLIPASE A AND ACYLTRANSFERASE 3"/>
    <property type="match status" value="1"/>
</dbReference>
<dbReference type="GO" id="GO:0005737">
    <property type="term" value="C:cytoplasm"/>
    <property type="evidence" value="ECO:0007669"/>
    <property type="project" value="TreeGrafter"/>
</dbReference>
<comment type="caution">
    <text evidence="6">The sequence shown here is derived from an EMBL/GenBank/DDBJ whole genome shotgun (WGS) entry which is preliminary data.</text>
</comment>
<keyword evidence="7" id="KW-1185">Reference proteome</keyword>
<comment type="similarity">
    <text evidence="1">Belongs to the H-rev107 family.</text>
</comment>
<dbReference type="GO" id="GO:0016410">
    <property type="term" value="F:N-acyltransferase activity"/>
    <property type="evidence" value="ECO:0007669"/>
    <property type="project" value="TreeGrafter"/>
</dbReference>
<keyword evidence="3" id="KW-0378">Hydrolase</keyword>
<dbReference type="InterPro" id="IPR051496">
    <property type="entry name" value="H-rev107_PLA/AT"/>
</dbReference>
<accession>A0A8J6EUS2</accession>
<evidence type="ECO:0000256" key="1">
    <source>
        <dbReference type="ARBA" id="ARBA00007824"/>
    </source>
</evidence>
<proteinExistence type="inferred from homology"/>
<dbReference type="GO" id="GO:0070292">
    <property type="term" value="P:N-acylphosphatidylethanolamine metabolic process"/>
    <property type="evidence" value="ECO:0007669"/>
    <property type="project" value="TreeGrafter"/>
</dbReference>
<feature type="domain" description="LRAT" evidence="5">
    <location>
        <begin position="13"/>
        <end position="124"/>
    </location>
</feature>
<dbReference type="OrthoDB" id="421951at2759"/>
<dbReference type="InterPro" id="IPR007053">
    <property type="entry name" value="LRAT_dom"/>
</dbReference>
<dbReference type="GO" id="GO:0008970">
    <property type="term" value="F:phospholipase A1 activity"/>
    <property type="evidence" value="ECO:0007669"/>
    <property type="project" value="TreeGrafter"/>
</dbReference>
<evidence type="ECO:0000313" key="7">
    <source>
        <dbReference type="Proteomes" id="UP000770717"/>
    </source>
</evidence>
<protein>
    <recommendedName>
        <fullName evidence="5">LRAT domain-containing protein</fullName>
    </recommendedName>
</protein>
<dbReference type="AlphaFoldDB" id="A0A8J6EUS2"/>
<organism evidence="6 7">
    <name type="scientific">Eleutherodactylus coqui</name>
    <name type="common">Puerto Rican coqui</name>
    <dbReference type="NCBI Taxonomy" id="57060"/>
    <lineage>
        <taxon>Eukaryota</taxon>
        <taxon>Metazoa</taxon>
        <taxon>Chordata</taxon>
        <taxon>Craniata</taxon>
        <taxon>Vertebrata</taxon>
        <taxon>Euteleostomi</taxon>
        <taxon>Amphibia</taxon>
        <taxon>Batrachia</taxon>
        <taxon>Anura</taxon>
        <taxon>Neobatrachia</taxon>
        <taxon>Hyloidea</taxon>
        <taxon>Eleutherodactylidae</taxon>
        <taxon>Eleutherodactylinae</taxon>
        <taxon>Eleutherodactylus</taxon>
        <taxon>Eleutherodactylus</taxon>
    </lineage>
</organism>
<dbReference type="EMBL" id="WNTK01000012">
    <property type="protein sequence ID" value="KAG9475513.1"/>
    <property type="molecule type" value="Genomic_DNA"/>
</dbReference>
<gene>
    <name evidence="6" type="ORF">GDO78_003750</name>
</gene>